<keyword evidence="2" id="KW-1185">Reference proteome</keyword>
<accession>A0AAE1QXQ1</accession>
<reference evidence="1" key="1">
    <citation type="submission" date="2023-12" db="EMBL/GenBank/DDBJ databases">
        <title>Genome assembly of Anisodus tanguticus.</title>
        <authorList>
            <person name="Wang Y.-J."/>
        </authorList>
    </citation>
    <scope>NUCLEOTIDE SEQUENCE</scope>
    <source>
        <strain evidence="1">KB-2021</strain>
        <tissue evidence="1">Leaf</tissue>
    </source>
</reference>
<name>A0AAE1QXQ1_9SOLA</name>
<organism evidence="1 2">
    <name type="scientific">Anisodus tanguticus</name>
    <dbReference type="NCBI Taxonomy" id="243964"/>
    <lineage>
        <taxon>Eukaryota</taxon>
        <taxon>Viridiplantae</taxon>
        <taxon>Streptophyta</taxon>
        <taxon>Embryophyta</taxon>
        <taxon>Tracheophyta</taxon>
        <taxon>Spermatophyta</taxon>
        <taxon>Magnoliopsida</taxon>
        <taxon>eudicotyledons</taxon>
        <taxon>Gunneridae</taxon>
        <taxon>Pentapetalae</taxon>
        <taxon>asterids</taxon>
        <taxon>lamiids</taxon>
        <taxon>Solanales</taxon>
        <taxon>Solanaceae</taxon>
        <taxon>Solanoideae</taxon>
        <taxon>Hyoscyameae</taxon>
        <taxon>Anisodus</taxon>
    </lineage>
</organism>
<dbReference type="Proteomes" id="UP001291623">
    <property type="component" value="Unassembled WGS sequence"/>
</dbReference>
<evidence type="ECO:0000313" key="1">
    <source>
        <dbReference type="EMBL" id="KAK4339992.1"/>
    </source>
</evidence>
<gene>
    <name evidence="1" type="ORF">RND71_041454</name>
</gene>
<dbReference type="AlphaFoldDB" id="A0AAE1QXQ1"/>
<protein>
    <submittedName>
        <fullName evidence="1">Uncharacterized protein</fullName>
    </submittedName>
</protein>
<dbReference type="EMBL" id="JAVYJV010000023">
    <property type="protein sequence ID" value="KAK4339992.1"/>
    <property type="molecule type" value="Genomic_DNA"/>
</dbReference>
<sequence length="108" mass="11610">MDRADTSGFVSGGDVELARSDTTLRLDCFGYGGNECVIFRGSGTNSRSHVMQKNAVDDGCKLVLGLGPTPTICSDDYYPGGSTPLSIRYLKNASDDQIVRQKVKDITL</sequence>
<comment type="caution">
    <text evidence="1">The sequence shown here is derived from an EMBL/GenBank/DDBJ whole genome shotgun (WGS) entry which is preliminary data.</text>
</comment>
<evidence type="ECO:0000313" key="2">
    <source>
        <dbReference type="Proteomes" id="UP001291623"/>
    </source>
</evidence>
<proteinExistence type="predicted"/>